<feature type="region of interest" description="Disordered" evidence="1">
    <location>
        <begin position="1"/>
        <end position="94"/>
    </location>
</feature>
<dbReference type="PANTHER" id="PTHR34706:SF1">
    <property type="entry name" value="VWFA DOMAIN-CONTAINING PROTEIN"/>
    <property type="match status" value="1"/>
</dbReference>
<dbReference type="SUPFAM" id="SSF53300">
    <property type="entry name" value="vWA-like"/>
    <property type="match status" value="1"/>
</dbReference>
<feature type="compositionally biased region" description="Pro residues" evidence="1">
    <location>
        <begin position="68"/>
        <end position="77"/>
    </location>
</feature>
<dbReference type="InterPro" id="IPR002035">
    <property type="entry name" value="VWF_A"/>
</dbReference>
<accession>A0A1Y2FJF1</accession>
<comment type="caution">
    <text evidence="3">The sequence shown here is derived from an EMBL/GenBank/DDBJ whole genome shotgun (WGS) entry which is preliminary data.</text>
</comment>
<feature type="domain" description="VWFA" evidence="2">
    <location>
        <begin position="102"/>
        <end position="299"/>
    </location>
</feature>
<organism evidence="3 4">
    <name type="scientific">Leucosporidium creatinivorum</name>
    <dbReference type="NCBI Taxonomy" id="106004"/>
    <lineage>
        <taxon>Eukaryota</taxon>
        <taxon>Fungi</taxon>
        <taxon>Dikarya</taxon>
        <taxon>Basidiomycota</taxon>
        <taxon>Pucciniomycotina</taxon>
        <taxon>Microbotryomycetes</taxon>
        <taxon>Leucosporidiales</taxon>
        <taxon>Leucosporidium</taxon>
    </lineage>
</organism>
<proteinExistence type="predicted"/>
<dbReference type="Proteomes" id="UP000193467">
    <property type="component" value="Unassembled WGS sequence"/>
</dbReference>
<keyword evidence="4" id="KW-1185">Reference proteome</keyword>
<protein>
    <recommendedName>
        <fullName evidence="2">VWFA domain-containing protein</fullName>
    </recommendedName>
</protein>
<dbReference type="AlphaFoldDB" id="A0A1Y2FJF1"/>
<dbReference type="EMBL" id="MCGR01000018">
    <property type="protein sequence ID" value="ORY84073.1"/>
    <property type="molecule type" value="Genomic_DNA"/>
</dbReference>
<dbReference type="STRING" id="106004.A0A1Y2FJF1"/>
<evidence type="ECO:0000259" key="2">
    <source>
        <dbReference type="PROSITE" id="PS50234"/>
    </source>
</evidence>
<evidence type="ECO:0000256" key="1">
    <source>
        <dbReference type="SAM" id="MobiDB-lite"/>
    </source>
</evidence>
<dbReference type="SMART" id="SM00327">
    <property type="entry name" value="VWA"/>
    <property type="match status" value="1"/>
</dbReference>
<sequence length="311" mass="34229">MGLFSKKSSKPSSSASSYAPPPGPPPQQQQQQYGAPPPQQGYGQGSYNQQYQGGGYQQQQAGYQQQYAPPPTAPPPIQQQQRPTGGGGRGREDPLAALSKYDTVFLIDDSESMEMFWVEELAPALAAVIGEAAKYDTDGVDLHFFNSPVRATSRSSTELLALFQKVWPSKSTPTASALRRVLDPYLDDLRNWTIEGKPGGYPRPKPMNLIVLTDGAPDRGEDPEEVIVNAARRLEEMRMPPYQLGIQFVQIGADDEASAHLTSLDDDLREKHGIRDLVDTTLFDVNTGQINSEYIMKALLGGMNRTWDNQN</sequence>
<feature type="compositionally biased region" description="Low complexity" evidence="1">
    <location>
        <begin position="45"/>
        <end position="67"/>
    </location>
</feature>
<dbReference type="OrthoDB" id="2142040at2759"/>
<dbReference type="InParanoid" id="A0A1Y2FJF1"/>
<evidence type="ECO:0000313" key="4">
    <source>
        <dbReference type="Proteomes" id="UP000193467"/>
    </source>
</evidence>
<dbReference type="Gene3D" id="3.40.50.410">
    <property type="entry name" value="von Willebrand factor, type A domain"/>
    <property type="match status" value="1"/>
</dbReference>
<name>A0A1Y2FJF1_9BASI</name>
<dbReference type="PROSITE" id="PS50234">
    <property type="entry name" value="VWFA"/>
    <property type="match status" value="1"/>
</dbReference>
<dbReference type="Pfam" id="PF00092">
    <property type="entry name" value="VWA"/>
    <property type="match status" value="1"/>
</dbReference>
<gene>
    <name evidence="3" type="ORF">BCR35DRAFT_303119</name>
</gene>
<evidence type="ECO:0000313" key="3">
    <source>
        <dbReference type="EMBL" id="ORY84073.1"/>
    </source>
</evidence>
<dbReference type="SUPFAM" id="SSF81995">
    <property type="entry name" value="beta-sandwich domain of Sec23/24"/>
    <property type="match status" value="1"/>
</dbReference>
<reference evidence="3 4" key="1">
    <citation type="submission" date="2016-07" db="EMBL/GenBank/DDBJ databases">
        <title>Pervasive Adenine N6-methylation of Active Genes in Fungi.</title>
        <authorList>
            <consortium name="DOE Joint Genome Institute"/>
            <person name="Mondo S.J."/>
            <person name="Dannebaum R.O."/>
            <person name="Kuo R.C."/>
            <person name="Labutti K."/>
            <person name="Haridas S."/>
            <person name="Kuo A."/>
            <person name="Salamov A."/>
            <person name="Ahrendt S.R."/>
            <person name="Lipzen A."/>
            <person name="Sullivan W."/>
            <person name="Andreopoulos W.B."/>
            <person name="Clum A."/>
            <person name="Lindquist E."/>
            <person name="Daum C."/>
            <person name="Ramamoorthy G.K."/>
            <person name="Gryganskyi A."/>
            <person name="Culley D."/>
            <person name="Magnuson J.K."/>
            <person name="James T.Y."/>
            <person name="O'Malley M.A."/>
            <person name="Stajich J.E."/>
            <person name="Spatafora J.W."/>
            <person name="Visel A."/>
            <person name="Grigoriev I.V."/>
        </authorList>
    </citation>
    <scope>NUCLEOTIDE SEQUENCE [LARGE SCALE GENOMIC DNA]</scope>
    <source>
        <strain evidence="3 4">62-1032</strain>
    </source>
</reference>
<dbReference type="InterPro" id="IPR036465">
    <property type="entry name" value="vWFA_dom_sf"/>
</dbReference>
<dbReference type="PANTHER" id="PTHR34706">
    <property type="entry name" value="SLR1338 PROTEIN"/>
    <property type="match status" value="1"/>
</dbReference>